<comment type="caution">
    <text evidence="2">The sequence shown here is derived from an EMBL/GenBank/DDBJ whole genome shotgun (WGS) entry which is preliminary data.</text>
</comment>
<reference evidence="2" key="2">
    <citation type="journal article" date="2024" name="Plant">
        <title>Genomic evolution and insights into agronomic trait innovations of Sesamum species.</title>
        <authorList>
            <person name="Miao H."/>
            <person name="Wang L."/>
            <person name="Qu L."/>
            <person name="Liu H."/>
            <person name="Sun Y."/>
            <person name="Le M."/>
            <person name="Wang Q."/>
            <person name="Wei S."/>
            <person name="Zheng Y."/>
            <person name="Lin W."/>
            <person name="Duan Y."/>
            <person name="Cao H."/>
            <person name="Xiong S."/>
            <person name="Wang X."/>
            <person name="Wei L."/>
            <person name="Li C."/>
            <person name="Ma Q."/>
            <person name="Ju M."/>
            <person name="Zhao R."/>
            <person name="Li G."/>
            <person name="Mu C."/>
            <person name="Tian Q."/>
            <person name="Mei H."/>
            <person name="Zhang T."/>
            <person name="Gao T."/>
            <person name="Zhang H."/>
        </authorList>
    </citation>
    <scope>NUCLEOTIDE SEQUENCE</scope>
    <source>
        <strain evidence="2">G02</strain>
    </source>
</reference>
<feature type="compositionally biased region" description="Acidic residues" evidence="1">
    <location>
        <begin position="52"/>
        <end position="64"/>
    </location>
</feature>
<gene>
    <name evidence="2" type="ORF">Sradi_1556300</name>
</gene>
<protein>
    <submittedName>
        <fullName evidence="2">Uncharacterized protein</fullName>
    </submittedName>
</protein>
<evidence type="ECO:0000256" key="1">
    <source>
        <dbReference type="SAM" id="MobiDB-lite"/>
    </source>
</evidence>
<reference evidence="2" key="1">
    <citation type="submission" date="2020-06" db="EMBL/GenBank/DDBJ databases">
        <authorList>
            <person name="Li T."/>
            <person name="Hu X."/>
            <person name="Zhang T."/>
            <person name="Song X."/>
            <person name="Zhang H."/>
            <person name="Dai N."/>
            <person name="Sheng W."/>
            <person name="Hou X."/>
            <person name="Wei L."/>
        </authorList>
    </citation>
    <scope>NUCLEOTIDE SEQUENCE</scope>
    <source>
        <strain evidence="2">G02</strain>
        <tissue evidence="2">Leaf</tissue>
    </source>
</reference>
<proteinExistence type="predicted"/>
<sequence>MSSIDESVRYVGESQGDDPSEATSRRLGSPMPSYVAGWWWSLHQAARHLLDESSEEEEDIDEEEGSSRGEMEPPPREEKISSRNRGSRPEGSAWVACVLKQSDIYKLVEEFAIPPEYVVSLLPLIVTLAPPLRDI</sequence>
<evidence type="ECO:0000313" key="2">
    <source>
        <dbReference type="EMBL" id="KAL0413546.1"/>
    </source>
</evidence>
<feature type="region of interest" description="Disordered" evidence="1">
    <location>
        <begin position="1"/>
        <end position="30"/>
    </location>
</feature>
<dbReference type="AlphaFoldDB" id="A0AAW2UDB4"/>
<feature type="region of interest" description="Disordered" evidence="1">
    <location>
        <begin position="50"/>
        <end position="91"/>
    </location>
</feature>
<organism evidence="2">
    <name type="scientific">Sesamum radiatum</name>
    <name type="common">Black benniseed</name>
    <dbReference type="NCBI Taxonomy" id="300843"/>
    <lineage>
        <taxon>Eukaryota</taxon>
        <taxon>Viridiplantae</taxon>
        <taxon>Streptophyta</taxon>
        <taxon>Embryophyta</taxon>
        <taxon>Tracheophyta</taxon>
        <taxon>Spermatophyta</taxon>
        <taxon>Magnoliopsida</taxon>
        <taxon>eudicotyledons</taxon>
        <taxon>Gunneridae</taxon>
        <taxon>Pentapetalae</taxon>
        <taxon>asterids</taxon>
        <taxon>lamiids</taxon>
        <taxon>Lamiales</taxon>
        <taxon>Pedaliaceae</taxon>
        <taxon>Sesamum</taxon>
    </lineage>
</organism>
<feature type="compositionally biased region" description="Basic and acidic residues" evidence="1">
    <location>
        <begin position="65"/>
        <end position="81"/>
    </location>
</feature>
<name>A0AAW2UDB4_SESRA</name>
<dbReference type="EMBL" id="JACGWJ010000006">
    <property type="protein sequence ID" value="KAL0413546.1"/>
    <property type="molecule type" value="Genomic_DNA"/>
</dbReference>
<accession>A0AAW2UDB4</accession>